<feature type="chain" id="PRO_5001715111" description="Toxin VasX N-terminal region domain-containing protein" evidence="2">
    <location>
        <begin position="27"/>
        <end position="863"/>
    </location>
</feature>
<keyword evidence="1" id="KW-0812">Transmembrane</keyword>
<keyword evidence="2" id="KW-0732">Signal</keyword>
<dbReference type="CDD" id="cd20707">
    <property type="entry name" value="MIX_III"/>
    <property type="match status" value="1"/>
</dbReference>
<dbReference type="KEGG" id="ete:ETEE_3964"/>
<accession>A0A076LVA5</accession>
<dbReference type="GeneID" id="33941313"/>
<feature type="domain" description="Toxin VasX N-terminal region" evidence="3">
    <location>
        <begin position="7"/>
        <end position="165"/>
    </location>
</feature>
<keyword evidence="1" id="KW-1133">Transmembrane helix</keyword>
<dbReference type="InterPro" id="IPR048126">
    <property type="entry name" value="Toxin_VasX"/>
</dbReference>
<dbReference type="InterPro" id="IPR046864">
    <property type="entry name" value="VasX_N"/>
</dbReference>
<feature type="transmembrane region" description="Helical" evidence="1">
    <location>
        <begin position="796"/>
        <end position="816"/>
    </location>
</feature>
<organism evidence="4 5">
    <name type="scientific">Edwardsiella anguillarum ET080813</name>
    <dbReference type="NCBI Taxonomy" id="667120"/>
    <lineage>
        <taxon>Bacteria</taxon>
        <taxon>Pseudomonadati</taxon>
        <taxon>Pseudomonadota</taxon>
        <taxon>Gammaproteobacteria</taxon>
        <taxon>Enterobacterales</taxon>
        <taxon>Hafniaceae</taxon>
        <taxon>Edwardsiella</taxon>
    </lineage>
</organism>
<dbReference type="Proteomes" id="UP000028681">
    <property type="component" value="Chromosome"/>
</dbReference>
<name>A0A076LVA5_9GAMM</name>
<feature type="transmembrane region" description="Helical" evidence="1">
    <location>
        <begin position="769"/>
        <end position="790"/>
    </location>
</feature>
<reference evidence="4 5" key="1">
    <citation type="journal article" date="2012" name="PLoS ONE">
        <title>Edwardsiella comparative phylogenomics reveal the new intra/inter-species taxonomic relationships, virulence evolution and niche adaptation mechanisms.</title>
        <authorList>
            <person name="Yang M."/>
            <person name="Lv Y."/>
            <person name="Xiao J."/>
            <person name="Wu H."/>
            <person name="Zheng H."/>
            <person name="Liu Q."/>
            <person name="Zhang Y."/>
            <person name="Wang Q."/>
        </authorList>
    </citation>
    <scope>NUCLEOTIDE SEQUENCE [LARGE SCALE GENOMIC DNA]</scope>
    <source>
        <strain evidence="5">080813</strain>
    </source>
</reference>
<dbReference type="Pfam" id="PF20249">
    <property type="entry name" value="VasX_N"/>
    <property type="match status" value="1"/>
</dbReference>
<evidence type="ECO:0000313" key="4">
    <source>
        <dbReference type="EMBL" id="AIJ10373.1"/>
    </source>
</evidence>
<keyword evidence="1" id="KW-0472">Membrane</keyword>
<dbReference type="EMBL" id="CP006664">
    <property type="protein sequence ID" value="AIJ10373.1"/>
    <property type="molecule type" value="Genomic_DNA"/>
</dbReference>
<evidence type="ECO:0000256" key="1">
    <source>
        <dbReference type="SAM" id="Phobius"/>
    </source>
</evidence>
<dbReference type="NCBIfam" id="NF041559">
    <property type="entry name" value="BTH_I2691_fam"/>
    <property type="match status" value="1"/>
</dbReference>
<feature type="transmembrane region" description="Helical" evidence="1">
    <location>
        <begin position="739"/>
        <end position="757"/>
    </location>
</feature>
<protein>
    <recommendedName>
        <fullName evidence="3">Toxin VasX N-terminal region domain-containing protein</fullName>
    </recommendedName>
</protein>
<feature type="signal peptide" evidence="2">
    <location>
        <begin position="1"/>
        <end position="26"/>
    </location>
</feature>
<evidence type="ECO:0000313" key="5">
    <source>
        <dbReference type="Proteomes" id="UP000028681"/>
    </source>
</evidence>
<dbReference type="AlphaFoldDB" id="A0A076LVA5"/>
<evidence type="ECO:0000256" key="2">
    <source>
        <dbReference type="SAM" id="SignalP"/>
    </source>
</evidence>
<proteinExistence type="predicted"/>
<evidence type="ECO:0000259" key="3">
    <source>
        <dbReference type="Pfam" id="PF20249"/>
    </source>
</evidence>
<dbReference type="RefSeq" id="WP_034163287.1">
    <property type="nucleotide sequence ID" value="NZ_CP006664.1"/>
</dbReference>
<dbReference type="HOGENOM" id="CLU_013652_0_0_6"/>
<sequence length="863" mass="94478">MNTEQDCKFCRRYGLPILLARPAVMAADDSLPLLPADITVSVPAQGQTAYTARLLRAGFLNIWSESGARWINYYVTSEGYYYPLPESGDVPADIVAGTRKPCVNKPEELATASLITLPVKPAGMKNGVFWFGWSEVEWTDATRKKHEDAAYRSQYMQRFDMDAWVNGGSEKQTLSISGLANTLAEYSPKAASCSHKTWSPAPFRNSRPQEGQNLIQAAETLYAGKGAILVLADPVAVAQDISALSNHRIEKQFSQNPKYSRGLALSSALSSLKEVLCTQFERDQLTLDGIVEQQARSGIAVQAGVMLPGMASAQQSALYSHNNQSLPQQVNMYWAQYEKYIDRTKEQAFLKAYDAALSAYDQQVISPMVNMYLAWLQGQTLLNYLDSNFDPEDIGSGALFTQTVMYCVQHMQDKSDVTTWFMEQLSQPSISETNILLRATVLNNRQWALKVRDTVNAYKDYSDVPWKDKLVDVYTKITDKSVKNVQFALEGYLNAVSSALAGMLDKAADRLLPSLVALAASYGMGLKVISSTGERKYFISAIVRQLGEMTDLEGRISASRLRHYVDIEVRRMEIAGVSMVGIHQQKSLVLIDVAEATQTRALPEAARASAAAKTMRSADEVSSTLFPRQWREKLAQAKGSTVNNLAHDGAQSLPFAGCVFAMIMQVGAVSKSASSLVQGQLTGAEKVTKFIADTIGAGGTLLDAAERVIFKFKSLRLKSLVRLRYGKVGMIKLADRIQLAGKVCAAFGYVAVTWDAYNGYEEYLKGNTGLAIVHAISALAGGALVTSAVFTSLALGPAGLAIAIALVLGSAIYIAMRSRDDIQKWLAAIWWRQIPEGESEVPAIWPTMQMEMSQLQQLVGGGE</sequence>
<gene>
    <name evidence="4" type="ORF">ETEE_3964</name>
</gene>